<dbReference type="PANTHER" id="PTHR43762">
    <property type="entry name" value="L-GULONOLACTONE OXIDASE"/>
    <property type="match status" value="1"/>
</dbReference>
<reference evidence="3" key="1">
    <citation type="submission" date="2018-06" db="EMBL/GenBank/DDBJ databases">
        <authorList>
            <person name="Zhirakovskaya E."/>
        </authorList>
    </citation>
    <scope>NUCLEOTIDE SEQUENCE</scope>
</reference>
<dbReference type="GO" id="GO:0003885">
    <property type="term" value="F:D-arabinono-1,4-lactone oxidase activity"/>
    <property type="evidence" value="ECO:0007669"/>
    <property type="project" value="InterPro"/>
</dbReference>
<dbReference type="GO" id="GO:0016020">
    <property type="term" value="C:membrane"/>
    <property type="evidence" value="ECO:0007669"/>
    <property type="project" value="InterPro"/>
</dbReference>
<feature type="domain" description="FAD-binding PCMH-type" evidence="2">
    <location>
        <begin position="21"/>
        <end position="188"/>
    </location>
</feature>
<evidence type="ECO:0000256" key="1">
    <source>
        <dbReference type="ARBA" id="ARBA00023002"/>
    </source>
</evidence>
<dbReference type="InterPro" id="IPR016166">
    <property type="entry name" value="FAD-bd_PCMH"/>
</dbReference>
<dbReference type="PANTHER" id="PTHR43762:SF1">
    <property type="entry name" value="D-ARABINONO-1,4-LACTONE OXIDASE"/>
    <property type="match status" value="1"/>
</dbReference>
<dbReference type="SUPFAM" id="SSF56176">
    <property type="entry name" value="FAD-binding/transporter-associated domain-like"/>
    <property type="match status" value="1"/>
</dbReference>
<gene>
    <name evidence="3" type="ORF">MNBD_GAMMA04-62</name>
</gene>
<dbReference type="Pfam" id="PF04030">
    <property type="entry name" value="ALO"/>
    <property type="match status" value="1"/>
</dbReference>
<dbReference type="GO" id="GO:0071949">
    <property type="term" value="F:FAD binding"/>
    <property type="evidence" value="ECO:0007669"/>
    <property type="project" value="InterPro"/>
</dbReference>
<accession>A0A3B0WMC7</accession>
<dbReference type="InterPro" id="IPR007173">
    <property type="entry name" value="ALO_C"/>
</dbReference>
<dbReference type="PROSITE" id="PS51387">
    <property type="entry name" value="FAD_PCMH"/>
    <property type="match status" value="1"/>
</dbReference>
<sequence length="448" mass="50080">MSLNKPPSNKPNDILTGWGCYPQQDSQQYHATHLHKIPDFVTQNDNELIARGLGRSYGDSALAQTTLNTQSLNHLLDFDIETGIVHCSAGISLAEMLKVFVPKGWFLPVTPGTQFVTVGGAIASDVHGKNHHLDGCFSQHLINLTLCVASGECITCSPTEHRELFLATCGGMGLTGIIVSATLKLIPVESAFIEETTWKTANLTETLEQFDAHHQSTYSVAWIDCLSKGKHLGRSLLMLGEHAKPQTAHNFKIAPPSKLAVPFNMPNGLLNAFTVKAFNTLYYHKVRQKKSQRLAHYAPFFYPLDSIQNWNRLYGKNGFTQYQFVLPKEAGLEGLTKILTEIVDSKRGSFLAVLKVFGAHNANYLSFPIEGYTLAIDFKIDPTLFAFLDKLDQIVLDYGGRLYLTKDARMSEQTFKQSYPQWEQFQQVRHQYGAHTTFHSVQSKRLGL</sequence>
<protein>
    <submittedName>
        <fullName evidence="3">Oxidoreductase</fullName>
    </submittedName>
</protein>
<keyword evidence="1" id="KW-0560">Oxidoreductase</keyword>
<evidence type="ECO:0000259" key="2">
    <source>
        <dbReference type="PROSITE" id="PS51387"/>
    </source>
</evidence>
<dbReference type="InterPro" id="IPR006094">
    <property type="entry name" value="Oxid_FAD_bind_N"/>
</dbReference>
<dbReference type="Gene3D" id="3.30.465.10">
    <property type="match status" value="1"/>
</dbReference>
<dbReference type="Pfam" id="PF01565">
    <property type="entry name" value="FAD_binding_4"/>
    <property type="match status" value="1"/>
</dbReference>
<dbReference type="InterPro" id="IPR010031">
    <property type="entry name" value="FAD_lactone_oxidase-like"/>
</dbReference>
<proteinExistence type="predicted"/>
<dbReference type="InterPro" id="IPR016169">
    <property type="entry name" value="FAD-bd_PCMH_sub2"/>
</dbReference>
<name>A0A3B0WMC7_9ZZZZ</name>
<dbReference type="AlphaFoldDB" id="A0A3B0WMC7"/>
<evidence type="ECO:0000313" key="3">
    <source>
        <dbReference type="EMBL" id="VAW44724.1"/>
    </source>
</evidence>
<organism evidence="3">
    <name type="scientific">hydrothermal vent metagenome</name>
    <dbReference type="NCBI Taxonomy" id="652676"/>
    <lineage>
        <taxon>unclassified sequences</taxon>
        <taxon>metagenomes</taxon>
        <taxon>ecological metagenomes</taxon>
    </lineage>
</organism>
<dbReference type="InterPro" id="IPR036318">
    <property type="entry name" value="FAD-bd_PCMH-like_sf"/>
</dbReference>
<dbReference type="EMBL" id="UOFB01000058">
    <property type="protein sequence ID" value="VAW44724.1"/>
    <property type="molecule type" value="Genomic_DNA"/>
</dbReference>